<organism evidence="2 3">
    <name type="scientific">Antiquaquibacter soli</name>
    <dbReference type="NCBI Taxonomy" id="3064523"/>
    <lineage>
        <taxon>Bacteria</taxon>
        <taxon>Bacillati</taxon>
        <taxon>Actinomycetota</taxon>
        <taxon>Actinomycetes</taxon>
        <taxon>Micrococcales</taxon>
        <taxon>Microbacteriaceae</taxon>
        <taxon>Antiquaquibacter</taxon>
    </lineage>
</organism>
<keyword evidence="1" id="KW-0472">Membrane</keyword>
<evidence type="ECO:0000313" key="3">
    <source>
        <dbReference type="Proteomes" id="UP001241072"/>
    </source>
</evidence>
<accession>A0ABT9BM37</accession>
<reference evidence="2 3" key="1">
    <citation type="submission" date="2023-07" db="EMBL/GenBank/DDBJ databases">
        <title>Protaetiibacter sp. nov WY-16 isolated from soil.</title>
        <authorList>
            <person name="Liu B."/>
            <person name="Wan Y."/>
        </authorList>
    </citation>
    <scope>NUCLEOTIDE SEQUENCE [LARGE SCALE GENOMIC DNA]</scope>
    <source>
        <strain evidence="2 3">WY-16</strain>
    </source>
</reference>
<sequence length="373" mass="40197">MVAPLSFTRAWSIAFRSSALAHLLGLYWLSRRPQAGPNGTFFQRNVLPIMIAVAVAAVPLAINAVVHSIDPALAIDTDTKDFPLSFALAALTAALCYCASTGLRFVNDRRSELKFTLHDPELQKRLRRLVLGYFSWVTQTAFVIVIVGAVAWSMAAWALTTDRTFSVPGWIAPLWLAGVGALCLHWCVPLPLVLDLLLRPAARPTVVKHDPASTPWIKILARVAGLGGALIVTMAFLIAMLLLWMFVFSPAVPTVSIIALAQSMLVWLAVCLLVIAAWFSLIPMWQLTTVVTTAKRIRLSELDDEITALAASPVGRWRGGRRAQLLAEYQQVSQSPDTPFAAAGLIQYTAAITGTAIALAVPALVDALSPAGG</sequence>
<keyword evidence="1" id="KW-1133">Transmembrane helix</keyword>
<dbReference type="EMBL" id="JAUQUB010000001">
    <property type="protein sequence ID" value="MDO7881664.1"/>
    <property type="molecule type" value="Genomic_DNA"/>
</dbReference>
<feature type="transmembrane region" description="Helical" evidence="1">
    <location>
        <begin position="219"/>
        <end position="245"/>
    </location>
</feature>
<feature type="transmembrane region" description="Helical" evidence="1">
    <location>
        <begin position="82"/>
        <end position="106"/>
    </location>
</feature>
<name>A0ABT9BM37_9MICO</name>
<comment type="caution">
    <text evidence="2">The sequence shown here is derived from an EMBL/GenBank/DDBJ whole genome shotgun (WGS) entry which is preliminary data.</text>
</comment>
<evidence type="ECO:0000313" key="2">
    <source>
        <dbReference type="EMBL" id="MDO7881664.1"/>
    </source>
</evidence>
<dbReference type="RefSeq" id="WP_305002071.1">
    <property type="nucleotide sequence ID" value="NZ_JAUQUB010000001.1"/>
</dbReference>
<keyword evidence="3" id="KW-1185">Reference proteome</keyword>
<dbReference type="Proteomes" id="UP001241072">
    <property type="component" value="Unassembled WGS sequence"/>
</dbReference>
<feature type="transmembrane region" description="Helical" evidence="1">
    <location>
        <begin position="130"/>
        <end position="154"/>
    </location>
</feature>
<evidence type="ECO:0000256" key="1">
    <source>
        <dbReference type="SAM" id="Phobius"/>
    </source>
</evidence>
<feature type="transmembrane region" description="Helical" evidence="1">
    <location>
        <begin position="257"/>
        <end position="279"/>
    </location>
</feature>
<feature type="transmembrane region" description="Helical" evidence="1">
    <location>
        <begin position="174"/>
        <end position="198"/>
    </location>
</feature>
<gene>
    <name evidence="2" type="ORF">Q5716_05410</name>
</gene>
<keyword evidence="1" id="KW-0812">Transmembrane</keyword>
<proteinExistence type="predicted"/>
<feature type="transmembrane region" description="Helical" evidence="1">
    <location>
        <begin position="41"/>
        <end position="62"/>
    </location>
</feature>
<protein>
    <submittedName>
        <fullName evidence="2">Uncharacterized protein</fullName>
    </submittedName>
</protein>